<feature type="compositionally biased region" description="Low complexity" evidence="18">
    <location>
        <begin position="238"/>
        <end position="250"/>
    </location>
</feature>
<dbReference type="GO" id="GO:0008270">
    <property type="term" value="F:zinc ion binding"/>
    <property type="evidence" value="ECO:0007669"/>
    <property type="project" value="UniProtKB-KW"/>
</dbReference>
<dbReference type="Pfam" id="PF05970">
    <property type="entry name" value="PIF1"/>
    <property type="match status" value="1"/>
</dbReference>
<keyword evidence="7 20" id="KW-0347">Helicase</keyword>
<keyword evidence="14" id="KW-0539">Nucleus</keyword>
<evidence type="ECO:0000256" key="1">
    <source>
        <dbReference type="ARBA" id="ARBA00001946"/>
    </source>
</evidence>
<gene>
    <name evidence="20" type="primary">pif1_1</name>
    <name evidence="20" type="ORF">LAWI1_G002936</name>
</gene>
<evidence type="ECO:0000256" key="3">
    <source>
        <dbReference type="ARBA" id="ARBA00004604"/>
    </source>
</evidence>
<evidence type="ECO:0000256" key="10">
    <source>
        <dbReference type="ARBA" id="ARBA00023128"/>
    </source>
</evidence>
<reference evidence="20 21" key="1">
    <citation type="submission" date="2018-05" db="EMBL/GenBank/DDBJ databases">
        <title>Genome sequencing and assembly of the regulated plant pathogen Lachnellula willkommii and related sister species for the development of diagnostic species identification markers.</title>
        <authorList>
            <person name="Giroux E."/>
            <person name="Bilodeau G."/>
        </authorList>
    </citation>
    <scope>NUCLEOTIDE SEQUENCE [LARGE SCALE GENOMIC DNA]</scope>
    <source>
        <strain evidence="20 21">CBS 172.35</strain>
    </source>
</reference>
<evidence type="ECO:0000259" key="19">
    <source>
        <dbReference type="PROSITE" id="PS50158"/>
    </source>
</evidence>
<dbReference type="GO" id="GO:0006310">
    <property type="term" value="P:DNA recombination"/>
    <property type="evidence" value="ECO:0007669"/>
    <property type="project" value="UniProtKB-KW"/>
</dbReference>
<dbReference type="GO" id="GO:0000723">
    <property type="term" value="P:telomere maintenance"/>
    <property type="evidence" value="ECO:0007669"/>
    <property type="project" value="InterPro"/>
</dbReference>
<feature type="region of interest" description="Disordered" evidence="18">
    <location>
        <begin position="205"/>
        <end position="360"/>
    </location>
</feature>
<sequence length="927" mass="102357">MPAGLIRHAAFSSAPRRLLANRWNSSAIPYLRVTTFNAPPRYSSIADAMLGRAANNYEREPPAQKPSLSKKLFPSSSPAPNGNIEEQFGKARKSSQSIGAFTGYTNTPAPLHPKSVNIRQSVNQRASSVASTVPSTSRLSVFSREDSFQPPTNTPTTPIDLTQEDSSGSKQSIQPNHPAVHFDENDFDDDADLDLDMEFEIPTALTMVAPPKPQGTAAPSSYSLPQAPRQRHQTQNPSSSAMTWSSSSPSHRATPPKAKRPRDESTAQDSIQPSVHENPIPPPAKRRTVPWLQKQAEKDDSATKREEADSIADLSSSSPPLRICAHCKKTGHASSDCPKSGKWDYTPKEKNTPKEKSTPWNITGSAIREEKKRFKDKQKAFKTLDNSHVAAIERRSKSNTAPAAPITLSQEQQTVKKLVISEAKSVFFTGSAGTGKSVLMRAIIADLRKKYIKEPDRVAVTASTGLAACNIGGVTLHSFGGIGLGKEDVPALVKKIRRNPKAKNRWIRTKILIIDEISMVDGDLFDKLEGIARAMRNNGRPFGGIQLVITGDFFQLPPVPEYDNKARGIKFAFDAGTWPTAIHHTIGLTEVFRQKDPVFANMLNEMRLGKISDETIQAFKKLNRAPTFEDSIAGTELFPTRNEVDNANAFRMRDLIGKSYRFDATDTGTVTDENFREKLLANMMAPKSLELKKGAQVMLIKNLDEVCVNGSLGKVIAFMNENTFDTYIERGEDGIAQGSFDEDAGVQSNPSSISASYSNKQEGRPNTGRLFPVVEFALADGTVRRMLMMPEEWKIELPSGEVQAQRSQLPLILAWALSIHKAQGQTLERVKIDLKKIFEKGQAYVALSRATSQEGLQVLNFDKSKVMAHPRVAQFYNSLYSVNKALQHPTVAKVEPKKEKSYTEQFAKTQKQKVVHDFTEEEEAELA</sequence>
<dbReference type="GO" id="GO:0005524">
    <property type="term" value="F:ATP binding"/>
    <property type="evidence" value="ECO:0007669"/>
    <property type="project" value="UniProtKB-KW"/>
</dbReference>
<feature type="non-terminal residue" evidence="20">
    <location>
        <position position="927"/>
    </location>
</feature>
<dbReference type="InterPro" id="IPR001878">
    <property type="entry name" value="Znf_CCHC"/>
</dbReference>
<keyword evidence="13" id="KW-0413">Isomerase</keyword>
<keyword evidence="9" id="KW-0238">DNA-binding</keyword>
<dbReference type="GO" id="GO:0006281">
    <property type="term" value="P:DNA repair"/>
    <property type="evidence" value="ECO:0007669"/>
    <property type="project" value="UniProtKB-KW"/>
</dbReference>
<proteinExistence type="inferred from homology"/>
<feature type="region of interest" description="Disordered" evidence="18">
    <location>
        <begin position="121"/>
        <end position="190"/>
    </location>
</feature>
<feature type="compositionally biased region" description="Polar residues" evidence="18">
    <location>
        <begin position="149"/>
        <end position="175"/>
    </location>
</feature>
<evidence type="ECO:0000256" key="11">
    <source>
        <dbReference type="ARBA" id="ARBA00023172"/>
    </source>
</evidence>
<evidence type="ECO:0000256" key="2">
    <source>
        <dbReference type="ARBA" id="ARBA00004173"/>
    </source>
</evidence>
<dbReference type="InterPro" id="IPR010285">
    <property type="entry name" value="DNA_helicase_pif1-like_DEAD"/>
</dbReference>
<comment type="subcellular location">
    <subcellularLocation>
        <location evidence="2">Mitochondrion</location>
    </subcellularLocation>
    <subcellularLocation>
        <location evidence="3">Nucleus</location>
        <location evidence="3">Nucleolus</location>
    </subcellularLocation>
</comment>
<keyword evidence="17" id="KW-0863">Zinc-finger</keyword>
<dbReference type="GO" id="GO:0003697">
    <property type="term" value="F:single-stranded DNA binding"/>
    <property type="evidence" value="ECO:0007669"/>
    <property type="project" value="UniProtKB-ARBA"/>
</dbReference>
<keyword evidence="21" id="KW-1185">Reference proteome</keyword>
<dbReference type="GO" id="GO:0005730">
    <property type="term" value="C:nucleolus"/>
    <property type="evidence" value="ECO:0007669"/>
    <property type="project" value="UniProtKB-SubCell"/>
</dbReference>
<dbReference type="InterPro" id="IPR051055">
    <property type="entry name" value="PIF1_helicase"/>
</dbReference>
<dbReference type="SUPFAM" id="SSF57756">
    <property type="entry name" value="Retrovirus zinc finger-like domains"/>
    <property type="match status" value="1"/>
</dbReference>
<evidence type="ECO:0000256" key="17">
    <source>
        <dbReference type="PROSITE-ProRule" id="PRU00047"/>
    </source>
</evidence>
<evidence type="ECO:0000256" key="8">
    <source>
        <dbReference type="ARBA" id="ARBA00022840"/>
    </source>
</evidence>
<keyword evidence="12" id="KW-0234">DNA repair</keyword>
<keyword evidence="11" id="KW-0233">DNA recombination</keyword>
<evidence type="ECO:0000313" key="20">
    <source>
        <dbReference type="EMBL" id="TVY93601.1"/>
    </source>
</evidence>
<comment type="caution">
    <text evidence="20">The sequence shown here is derived from an EMBL/GenBank/DDBJ whole genome shotgun (WGS) entry which is preliminary data.</text>
</comment>
<dbReference type="InterPro" id="IPR003593">
    <property type="entry name" value="AAA+_ATPase"/>
</dbReference>
<evidence type="ECO:0000256" key="16">
    <source>
        <dbReference type="ARBA" id="ARBA00048954"/>
    </source>
</evidence>
<keyword evidence="6" id="KW-0378">Hydrolase</keyword>
<dbReference type="EMBL" id="QGML01000107">
    <property type="protein sequence ID" value="TVY93601.1"/>
    <property type="molecule type" value="Genomic_DNA"/>
</dbReference>
<feature type="compositionally biased region" description="Low complexity" evidence="18">
    <location>
        <begin position="65"/>
        <end position="78"/>
    </location>
</feature>
<keyword evidence="17" id="KW-0862">Zinc</keyword>
<dbReference type="GO" id="GO:0005739">
    <property type="term" value="C:mitochondrion"/>
    <property type="evidence" value="ECO:0007669"/>
    <property type="project" value="UniProtKB-SubCell"/>
</dbReference>
<dbReference type="GO" id="GO:0043139">
    <property type="term" value="F:5'-3' DNA helicase activity"/>
    <property type="evidence" value="ECO:0007669"/>
    <property type="project" value="UniProtKB-EC"/>
</dbReference>
<dbReference type="EC" id="5.6.2.3" evidence="15"/>
<dbReference type="FunFam" id="3.40.50.300:FF:001226">
    <property type="entry name" value="ATP-dependent DNA helicase PIF1"/>
    <property type="match status" value="1"/>
</dbReference>
<dbReference type="CDD" id="cd18037">
    <property type="entry name" value="DEXSc_Pif1_like"/>
    <property type="match status" value="1"/>
</dbReference>
<evidence type="ECO:0000313" key="21">
    <source>
        <dbReference type="Proteomes" id="UP000315522"/>
    </source>
</evidence>
<dbReference type="InterPro" id="IPR036875">
    <property type="entry name" value="Znf_CCHC_sf"/>
</dbReference>
<keyword evidence="10" id="KW-0496">Mitochondrion</keyword>
<feature type="compositionally biased region" description="Basic and acidic residues" evidence="18">
    <location>
        <begin position="339"/>
        <end position="357"/>
    </location>
</feature>
<keyword evidence="17" id="KW-0479">Metal-binding</keyword>
<dbReference type="SMART" id="SM00382">
    <property type="entry name" value="AAA"/>
    <property type="match status" value="1"/>
</dbReference>
<dbReference type="PANTHER" id="PTHR47642">
    <property type="entry name" value="ATP-DEPENDENT DNA HELICASE"/>
    <property type="match status" value="1"/>
</dbReference>
<keyword evidence="4" id="KW-0547">Nucleotide-binding</keyword>
<feature type="compositionally biased region" description="Basic and acidic residues" evidence="18">
    <location>
        <begin position="295"/>
        <end position="308"/>
    </location>
</feature>
<dbReference type="HAMAP" id="MF_03176">
    <property type="entry name" value="PIF1"/>
    <property type="match status" value="1"/>
</dbReference>
<organism evidence="20 21">
    <name type="scientific">Lachnellula willkommii</name>
    <dbReference type="NCBI Taxonomy" id="215461"/>
    <lineage>
        <taxon>Eukaryota</taxon>
        <taxon>Fungi</taxon>
        <taxon>Dikarya</taxon>
        <taxon>Ascomycota</taxon>
        <taxon>Pezizomycotina</taxon>
        <taxon>Leotiomycetes</taxon>
        <taxon>Helotiales</taxon>
        <taxon>Lachnaceae</taxon>
        <taxon>Lachnellula</taxon>
    </lineage>
</organism>
<feature type="region of interest" description="Disordered" evidence="18">
    <location>
        <begin position="58"/>
        <end position="92"/>
    </location>
</feature>
<dbReference type="PANTHER" id="PTHR47642:SF5">
    <property type="entry name" value="ATP-DEPENDENT DNA HELICASE"/>
    <property type="match status" value="1"/>
</dbReference>
<feature type="region of interest" description="Disordered" evidence="18">
    <location>
        <begin position="738"/>
        <end position="764"/>
    </location>
</feature>
<name>A0A559MKX1_9HELO</name>
<keyword evidence="5" id="KW-0227">DNA damage</keyword>
<feature type="compositionally biased region" description="Low complexity" evidence="18">
    <location>
        <begin position="748"/>
        <end position="758"/>
    </location>
</feature>
<evidence type="ECO:0000256" key="4">
    <source>
        <dbReference type="ARBA" id="ARBA00022741"/>
    </source>
</evidence>
<feature type="domain" description="CCHC-type" evidence="19">
    <location>
        <begin position="324"/>
        <end position="339"/>
    </location>
</feature>
<dbReference type="SUPFAM" id="SSF52540">
    <property type="entry name" value="P-loop containing nucleoside triphosphate hydrolases"/>
    <property type="match status" value="2"/>
</dbReference>
<keyword evidence="8" id="KW-0067">ATP-binding</keyword>
<evidence type="ECO:0000256" key="14">
    <source>
        <dbReference type="ARBA" id="ARBA00023242"/>
    </source>
</evidence>
<dbReference type="CDD" id="cd18809">
    <property type="entry name" value="SF1_C_RecD"/>
    <property type="match status" value="1"/>
</dbReference>
<dbReference type="Proteomes" id="UP000315522">
    <property type="component" value="Unassembled WGS sequence"/>
</dbReference>
<dbReference type="InterPro" id="IPR049163">
    <property type="entry name" value="Pif1-like_2B_dom"/>
</dbReference>
<comment type="catalytic activity">
    <reaction evidence="16">
        <text>ATP + H2O = ADP + phosphate + H(+)</text>
        <dbReference type="Rhea" id="RHEA:13065"/>
        <dbReference type="ChEBI" id="CHEBI:15377"/>
        <dbReference type="ChEBI" id="CHEBI:15378"/>
        <dbReference type="ChEBI" id="CHEBI:30616"/>
        <dbReference type="ChEBI" id="CHEBI:43474"/>
        <dbReference type="ChEBI" id="CHEBI:456216"/>
        <dbReference type="EC" id="5.6.2.3"/>
    </reaction>
</comment>
<accession>A0A559MKX1</accession>
<comment type="cofactor">
    <cofactor evidence="1">
        <name>Mg(2+)</name>
        <dbReference type="ChEBI" id="CHEBI:18420"/>
    </cofactor>
</comment>
<dbReference type="InterPro" id="IPR048293">
    <property type="entry name" value="PIF1_RRM3_pfh1"/>
</dbReference>
<dbReference type="PROSITE" id="PS50158">
    <property type="entry name" value="ZF_CCHC"/>
    <property type="match status" value="1"/>
</dbReference>
<evidence type="ECO:0000256" key="12">
    <source>
        <dbReference type="ARBA" id="ARBA00023204"/>
    </source>
</evidence>
<evidence type="ECO:0000256" key="5">
    <source>
        <dbReference type="ARBA" id="ARBA00022763"/>
    </source>
</evidence>
<dbReference type="Gene3D" id="3.40.50.300">
    <property type="entry name" value="P-loop containing nucleotide triphosphate hydrolases"/>
    <property type="match status" value="1"/>
</dbReference>
<dbReference type="Pfam" id="PF21530">
    <property type="entry name" value="Pif1_2B_dom"/>
    <property type="match status" value="1"/>
</dbReference>
<protein>
    <recommendedName>
        <fullName evidence="15">DNA 5'-3' helicase</fullName>
        <ecNumber evidence="15">5.6.2.3</ecNumber>
    </recommendedName>
</protein>
<evidence type="ECO:0000256" key="6">
    <source>
        <dbReference type="ARBA" id="ARBA00022801"/>
    </source>
</evidence>
<evidence type="ECO:0000256" key="18">
    <source>
        <dbReference type="SAM" id="MobiDB-lite"/>
    </source>
</evidence>
<evidence type="ECO:0000256" key="13">
    <source>
        <dbReference type="ARBA" id="ARBA00023235"/>
    </source>
</evidence>
<evidence type="ECO:0000256" key="9">
    <source>
        <dbReference type="ARBA" id="ARBA00023125"/>
    </source>
</evidence>
<feature type="compositionally biased region" description="Low complexity" evidence="18">
    <location>
        <begin position="125"/>
        <end position="138"/>
    </location>
</feature>
<dbReference type="AlphaFoldDB" id="A0A559MKX1"/>
<evidence type="ECO:0000256" key="15">
    <source>
        <dbReference type="ARBA" id="ARBA00044969"/>
    </source>
</evidence>
<dbReference type="GO" id="GO:0016787">
    <property type="term" value="F:hydrolase activity"/>
    <property type="evidence" value="ECO:0007669"/>
    <property type="project" value="UniProtKB-KW"/>
</dbReference>
<evidence type="ECO:0000256" key="7">
    <source>
        <dbReference type="ARBA" id="ARBA00022806"/>
    </source>
</evidence>
<dbReference type="InterPro" id="IPR027417">
    <property type="entry name" value="P-loop_NTPase"/>
</dbReference>